<dbReference type="Proteomes" id="UP001597369">
    <property type="component" value="Unassembled WGS sequence"/>
</dbReference>
<gene>
    <name evidence="1" type="ORF">ACFSKU_08845</name>
</gene>
<keyword evidence="2" id="KW-1185">Reference proteome</keyword>
<organism evidence="1 2">
    <name type="scientific">Pontibacter silvestris</name>
    <dbReference type="NCBI Taxonomy" id="2305183"/>
    <lineage>
        <taxon>Bacteria</taxon>
        <taxon>Pseudomonadati</taxon>
        <taxon>Bacteroidota</taxon>
        <taxon>Cytophagia</taxon>
        <taxon>Cytophagales</taxon>
        <taxon>Hymenobacteraceae</taxon>
        <taxon>Pontibacter</taxon>
    </lineage>
</organism>
<evidence type="ECO:0000313" key="2">
    <source>
        <dbReference type="Proteomes" id="UP001597369"/>
    </source>
</evidence>
<reference evidence="2" key="1">
    <citation type="journal article" date="2019" name="Int. J. Syst. Evol. Microbiol.">
        <title>The Global Catalogue of Microorganisms (GCM) 10K type strain sequencing project: providing services to taxonomists for standard genome sequencing and annotation.</title>
        <authorList>
            <consortium name="The Broad Institute Genomics Platform"/>
            <consortium name="The Broad Institute Genome Sequencing Center for Infectious Disease"/>
            <person name="Wu L."/>
            <person name="Ma J."/>
        </authorList>
    </citation>
    <scope>NUCLEOTIDE SEQUENCE [LARGE SCALE GENOMIC DNA]</scope>
    <source>
        <strain evidence="2">JCM 16545</strain>
    </source>
</reference>
<accession>A0ABW4WX68</accession>
<proteinExistence type="predicted"/>
<evidence type="ECO:0000313" key="1">
    <source>
        <dbReference type="EMBL" id="MFD2066989.1"/>
    </source>
</evidence>
<dbReference type="RefSeq" id="WP_229963088.1">
    <property type="nucleotide sequence ID" value="NZ_JAJJWI010000050.1"/>
</dbReference>
<protein>
    <submittedName>
        <fullName evidence="1">Uncharacterized protein</fullName>
    </submittedName>
</protein>
<dbReference type="EMBL" id="JBHUHV010000026">
    <property type="protein sequence ID" value="MFD2066989.1"/>
    <property type="molecule type" value="Genomic_DNA"/>
</dbReference>
<sequence>MIDGNNIIYHYIQKTLLSDNANDKFSKELIERLIIDLSIWFPPNVYQELPLLLPYVIRDASCRQKQANGKHEWGFSNTKGFLRDDNSLIKGIISPLQVKSNKIKEYNNKKLSVGFVASHIWRKLKGKDFLASTFEKTNSFVPNLVWLPKQISKLTDREGSYAQQILQALSYKIYFNNTLTDFTKEIWQHLEVPSVPAVDNIDINKLNYFIAPDIWIEKKKTMLKKEINIILQTLDSNNNNTTKVKCSSYLPSLVERIEDNEKGKFKDWLNSNLKQIN</sequence>
<comment type="caution">
    <text evidence="1">The sequence shown here is derived from an EMBL/GenBank/DDBJ whole genome shotgun (WGS) entry which is preliminary data.</text>
</comment>
<name>A0ABW4WX68_9BACT</name>